<gene>
    <name evidence="1" type="ORF">S03H2_07783</name>
</gene>
<organism evidence="1">
    <name type="scientific">marine sediment metagenome</name>
    <dbReference type="NCBI Taxonomy" id="412755"/>
    <lineage>
        <taxon>unclassified sequences</taxon>
        <taxon>metagenomes</taxon>
        <taxon>ecological metagenomes</taxon>
    </lineage>
</organism>
<feature type="non-terminal residue" evidence="1">
    <location>
        <position position="1"/>
    </location>
</feature>
<reference evidence="1" key="1">
    <citation type="journal article" date="2014" name="Front. Microbiol.">
        <title>High frequency of phylogenetically diverse reductive dehalogenase-homologous genes in deep subseafloor sedimentary metagenomes.</title>
        <authorList>
            <person name="Kawai M."/>
            <person name="Futagami T."/>
            <person name="Toyoda A."/>
            <person name="Takaki Y."/>
            <person name="Nishi S."/>
            <person name="Hori S."/>
            <person name="Arai W."/>
            <person name="Tsubouchi T."/>
            <person name="Morono Y."/>
            <person name="Uchiyama I."/>
            <person name="Ito T."/>
            <person name="Fujiyama A."/>
            <person name="Inagaki F."/>
            <person name="Takami H."/>
        </authorList>
    </citation>
    <scope>NUCLEOTIDE SEQUENCE</scope>
    <source>
        <strain evidence="1">Expedition CK06-06</strain>
    </source>
</reference>
<dbReference type="EMBL" id="BARU01003655">
    <property type="protein sequence ID" value="GAH25985.1"/>
    <property type="molecule type" value="Genomic_DNA"/>
</dbReference>
<proteinExistence type="predicted"/>
<accession>X1F0A3</accession>
<dbReference type="AlphaFoldDB" id="X1F0A3"/>
<comment type="caution">
    <text evidence="1">The sequence shown here is derived from an EMBL/GenBank/DDBJ whole genome shotgun (WGS) entry which is preliminary data.</text>
</comment>
<name>X1F0A3_9ZZZZ</name>
<evidence type="ECO:0000313" key="1">
    <source>
        <dbReference type="EMBL" id="GAH25985.1"/>
    </source>
</evidence>
<sequence>SMGICIPLNRRKDPKSNNMVESIGCRYKGLGKYNRRMEVWSVGGAGEGLKVTEMDTRDTYLRAHVGAHHRGGNQMVLIDPS</sequence>
<protein>
    <submittedName>
        <fullName evidence="1">Uncharacterized protein</fullName>
    </submittedName>
</protein>